<dbReference type="EMBL" id="MU006221">
    <property type="protein sequence ID" value="KAF2829126.1"/>
    <property type="molecule type" value="Genomic_DNA"/>
</dbReference>
<organism evidence="4 5">
    <name type="scientific">Ophiobolus disseminans</name>
    <dbReference type="NCBI Taxonomy" id="1469910"/>
    <lineage>
        <taxon>Eukaryota</taxon>
        <taxon>Fungi</taxon>
        <taxon>Dikarya</taxon>
        <taxon>Ascomycota</taxon>
        <taxon>Pezizomycotina</taxon>
        <taxon>Dothideomycetes</taxon>
        <taxon>Pleosporomycetidae</taxon>
        <taxon>Pleosporales</taxon>
        <taxon>Pleosporineae</taxon>
        <taxon>Phaeosphaeriaceae</taxon>
        <taxon>Ophiobolus</taxon>
    </lineage>
</organism>
<keyword evidence="2" id="KW-0812">Transmembrane</keyword>
<feature type="compositionally biased region" description="Low complexity" evidence="1">
    <location>
        <begin position="344"/>
        <end position="363"/>
    </location>
</feature>
<dbReference type="OrthoDB" id="5425848at2759"/>
<name>A0A6A7A7G7_9PLEO</name>
<evidence type="ECO:0000313" key="5">
    <source>
        <dbReference type="Proteomes" id="UP000799424"/>
    </source>
</evidence>
<gene>
    <name evidence="4" type="ORF">CC86DRAFT_403782</name>
</gene>
<keyword evidence="3" id="KW-0732">Signal</keyword>
<evidence type="ECO:0000256" key="3">
    <source>
        <dbReference type="SAM" id="SignalP"/>
    </source>
</evidence>
<evidence type="ECO:0000256" key="2">
    <source>
        <dbReference type="SAM" id="Phobius"/>
    </source>
</evidence>
<evidence type="ECO:0008006" key="6">
    <source>
        <dbReference type="Google" id="ProtNLM"/>
    </source>
</evidence>
<reference evidence="4" key="1">
    <citation type="journal article" date="2020" name="Stud. Mycol.">
        <title>101 Dothideomycetes genomes: a test case for predicting lifestyles and emergence of pathogens.</title>
        <authorList>
            <person name="Haridas S."/>
            <person name="Albert R."/>
            <person name="Binder M."/>
            <person name="Bloem J."/>
            <person name="Labutti K."/>
            <person name="Salamov A."/>
            <person name="Andreopoulos B."/>
            <person name="Baker S."/>
            <person name="Barry K."/>
            <person name="Bills G."/>
            <person name="Bluhm B."/>
            <person name="Cannon C."/>
            <person name="Castanera R."/>
            <person name="Culley D."/>
            <person name="Daum C."/>
            <person name="Ezra D."/>
            <person name="Gonzalez J."/>
            <person name="Henrissat B."/>
            <person name="Kuo A."/>
            <person name="Liang C."/>
            <person name="Lipzen A."/>
            <person name="Lutzoni F."/>
            <person name="Magnuson J."/>
            <person name="Mondo S."/>
            <person name="Nolan M."/>
            <person name="Ohm R."/>
            <person name="Pangilinan J."/>
            <person name="Park H.-J."/>
            <person name="Ramirez L."/>
            <person name="Alfaro M."/>
            <person name="Sun H."/>
            <person name="Tritt A."/>
            <person name="Yoshinaga Y."/>
            <person name="Zwiers L.-H."/>
            <person name="Turgeon B."/>
            <person name="Goodwin S."/>
            <person name="Spatafora J."/>
            <person name="Crous P."/>
            <person name="Grigoriev I."/>
        </authorList>
    </citation>
    <scope>NUCLEOTIDE SEQUENCE</scope>
    <source>
        <strain evidence="4">CBS 113818</strain>
    </source>
</reference>
<keyword evidence="5" id="KW-1185">Reference proteome</keyword>
<feature type="transmembrane region" description="Helical" evidence="2">
    <location>
        <begin position="224"/>
        <end position="252"/>
    </location>
</feature>
<feature type="region of interest" description="Disordered" evidence="1">
    <location>
        <begin position="272"/>
        <end position="311"/>
    </location>
</feature>
<accession>A0A6A7A7G7</accession>
<feature type="region of interest" description="Disordered" evidence="1">
    <location>
        <begin position="335"/>
        <end position="378"/>
    </location>
</feature>
<feature type="signal peptide" evidence="3">
    <location>
        <begin position="1"/>
        <end position="20"/>
    </location>
</feature>
<evidence type="ECO:0000313" key="4">
    <source>
        <dbReference type="EMBL" id="KAF2829126.1"/>
    </source>
</evidence>
<keyword evidence="2" id="KW-0472">Membrane</keyword>
<keyword evidence="2" id="KW-1133">Transmembrane helix</keyword>
<dbReference type="Proteomes" id="UP000799424">
    <property type="component" value="Unassembled WGS sequence"/>
</dbReference>
<evidence type="ECO:0000256" key="1">
    <source>
        <dbReference type="SAM" id="MobiDB-lite"/>
    </source>
</evidence>
<feature type="chain" id="PRO_5025633828" description="Mid2 domain-containing protein" evidence="3">
    <location>
        <begin position="21"/>
        <end position="378"/>
    </location>
</feature>
<dbReference type="AlphaFoldDB" id="A0A6A7A7G7"/>
<sequence>MRLFNAPASIIALLLTTALAKPYPVHDAELEQLHSSNSSSLVDRQLAAVPCPAPGVSCGYYSQLCCAAGQSCGEDPSNKQAFCQAGSGGGGGWKTYTTTWVETVGLVTYTSVYSTYVGGAVATPSSCTGVQVACGSICCPGGYYCDLNKQCKAAVGGSSGGILPTVPGTLLPSAPLRPTSSGLVIVTYTGRPTATVPFQTPIPTGAAGVPIPVENGGGGLSGGAIAGIVIGVILGILLLLLLCLFCCARALFDTIAAIFGFGKKKKHTHEETYVEEHHHSSGGAAAAGGGRWYGQGRPARPSRVGSEKKSGLAKGAGVAAALGGLALMLGLKRKNDRKHDDKSTTVSGSSYYYSDYTSSSSASSDDRRTRTTRHSSRR</sequence>
<proteinExistence type="predicted"/>
<protein>
    <recommendedName>
        <fullName evidence="6">Mid2 domain-containing protein</fullName>
    </recommendedName>
</protein>